<feature type="domain" description="Thioredoxin" evidence="5">
    <location>
        <begin position="190"/>
        <end position="333"/>
    </location>
</feature>
<dbReference type="InterPro" id="IPR050553">
    <property type="entry name" value="Thioredoxin_ResA/DsbE_sf"/>
</dbReference>
<evidence type="ECO:0000313" key="7">
    <source>
        <dbReference type="Proteomes" id="UP000184216"/>
    </source>
</evidence>
<dbReference type="PANTHER" id="PTHR42852">
    <property type="entry name" value="THIOL:DISULFIDE INTERCHANGE PROTEIN DSBE"/>
    <property type="match status" value="1"/>
</dbReference>
<keyword evidence="7" id="KW-1185">Reference proteome</keyword>
<evidence type="ECO:0000313" key="6">
    <source>
        <dbReference type="EMBL" id="SHM04452.1"/>
    </source>
</evidence>
<evidence type="ECO:0000256" key="3">
    <source>
        <dbReference type="ARBA" id="ARBA00023157"/>
    </source>
</evidence>
<protein>
    <submittedName>
        <fullName evidence="6">Thiol-disulfide isomerase or thioredoxin</fullName>
    </submittedName>
</protein>
<evidence type="ECO:0000259" key="5">
    <source>
        <dbReference type="PROSITE" id="PS51352"/>
    </source>
</evidence>
<dbReference type="SUPFAM" id="SSF52833">
    <property type="entry name" value="Thioredoxin-like"/>
    <property type="match status" value="1"/>
</dbReference>
<dbReference type="CDD" id="cd02966">
    <property type="entry name" value="TlpA_like_family"/>
    <property type="match status" value="1"/>
</dbReference>
<dbReference type="InterPro" id="IPR036249">
    <property type="entry name" value="Thioredoxin-like_sf"/>
</dbReference>
<accession>A0ABY1J1X8</accession>
<keyword evidence="6" id="KW-0413">Isomerase</keyword>
<evidence type="ECO:0000256" key="2">
    <source>
        <dbReference type="ARBA" id="ARBA00022748"/>
    </source>
</evidence>
<evidence type="ECO:0000256" key="4">
    <source>
        <dbReference type="ARBA" id="ARBA00023284"/>
    </source>
</evidence>
<comment type="caution">
    <text evidence="6">The sequence shown here is derived from an EMBL/GenBank/DDBJ whole genome shotgun (WGS) entry which is preliminary data.</text>
</comment>
<keyword evidence="2" id="KW-0201">Cytochrome c-type biogenesis</keyword>
<dbReference type="InterPro" id="IPR000866">
    <property type="entry name" value="AhpC/TSA"/>
</dbReference>
<dbReference type="PANTHER" id="PTHR42852:SF6">
    <property type="entry name" value="THIOL:DISULFIDE INTERCHANGE PROTEIN DSBE"/>
    <property type="match status" value="1"/>
</dbReference>
<dbReference type="Gene3D" id="3.40.30.10">
    <property type="entry name" value="Glutaredoxin"/>
    <property type="match status" value="1"/>
</dbReference>
<reference evidence="6 7" key="1">
    <citation type="submission" date="2016-11" db="EMBL/GenBank/DDBJ databases">
        <authorList>
            <person name="Varghese N."/>
            <person name="Submissions S."/>
        </authorList>
    </citation>
    <scope>NUCLEOTIDE SEQUENCE [LARGE SCALE GENOMIC DNA]</scope>
    <source>
        <strain evidence="6 7">DSM 6368</strain>
    </source>
</reference>
<dbReference type="GO" id="GO:0016853">
    <property type="term" value="F:isomerase activity"/>
    <property type="evidence" value="ECO:0007669"/>
    <property type="project" value="UniProtKB-KW"/>
</dbReference>
<gene>
    <name evidence="6" type="ORF">SAMN05444387_1777</name>
</gene>
<dbReference type="EMBL" id="FRBX01000002">
    <property type="protein sequence ID" value="SHM04452.1"/>
    <property type="molecule type" value="Genomic_DNA"/>
</dbReference>
<evidence type="ECO:0000256" key="1">
    <source>
        <dbReference type="ARBA" id="ARBA00004196"/>
    </source>
</evidence>
<keyword evidence="3" id="KW-1015">Disulfide bond</keyword>
<dbReference type="Proteomes" id="UP000184216">
    <property type="component" value="Unassembled WGS sequence"/>
</dbReference>
<organism evidence="6 7">
    <name type="scientific">Flavobacterium pectinovorum</name>
    <dbReference type="NCBI Taxonomy" id="29533"/>
    <lineage>
        <taxon>Bacteria</taxon>
        <taxon>Pseudomonadati</taxon>
        <taxon>Bacteroidota</taxon>
        <taxon>Flavobacteriia</taxon>
        <taxon>Flavobacteriales</taxon>
        <taxon>Flavobacteriaceae</taxon>
        <taxon>Flavobacterium</taxon>
    </lineage>
</organism>
<comment type="subcellular location">
    <subcellularLocation>
        <location evidence="1">Cell envelope</location>
    </subcellularLocation>
</comment>
<dbReference type="InterPro" id="IPR013766">
    <property type="entry name" value="Thioredoxin_domain"/>
</dbReference>
<dbReference type="PROSITE" id="PS51352">
    <property type="entry name" value="THIOREDOXIN_2"/>
    <property type="match status" value="1"/>
</dbReference>
<name>A0ABY1J1X8_9FLAO</name>
<sequence length="333" mass="37929">MYMKKFFVSGMLILSTLNIIGQAKSQIAFTAKITNRNSDTLVIKGANNFKQVIPINKKELFAANFEAPKGFYMFSDGVESSNFYITPNSEVNLTMNAKEFDETIVYKGKGVNESNFLAQYALSNEKFMNDASGKEAAEFAVLLETKKKTDLENIEKGDYDPEFKVALKRSFEEFNQYAVQDYERTSKAKKLNGKPSVIFDYENHKGGKTKLSDLKGKYVYIDLWATWCGPCRAEIPYLQKIEEKYHGKNIEFVSISVDVPKDHDKWKKFVTDKQLGGIQLFSDNEWKSEFVTSYEVTGIPRFILIDPKGNILNSDADRPSSQDLQTQLDALLK</sequence>
<keyword evidence="4" id="KW-0676">Redox-active center</keyword>
<proteinExistence type="predicted"/>
<dbReference type="Pfam" id="PF00578">
    <property type="entry name" value="AhpC-TSA"/>
    <property type="match status" value="1"/>
</dbReference>